<keyword evidence="8" id="KW-0067">ATP-binding</keyword>
<keyword evidence="5" id="KW-0545">Nucleotide biosynthesis</keyword>
<protein>
    <recommendedName>
        <fullName evidence="3">dTMP kinase</fullName>
        <ecNumber evidence="3">2.7.4.9</ecNumber>
    </recommendedName>
</protein>
<evidence type="ECO:0000313" key="10">
    <source>
        <dbReference type="EMBL" id="CAK9268245.1"/>
    </source>
</evidence>
<organism evidence="10 11">
    <name type="scientific">Sphagnum jensenii</name>
    <dbReference type="NCBI Taxonomy" id="128206"/>
    <lineage>
        <taxon>Eukaryota</taxon>
        <taxon>Viridiplantae</taxon>
        <taxon>Streptophyta</taxon>
        <taxon>Embryophyta</taxon>
        <taxon>Bryophyta</taxon>
        <taxon>Sphagnophytina</taxon>
        <taxon>Sphagnopsida</taxon>
        <taxon>Sphagnales</taxon>
        <taxon>Sphagnaceae</taxon>
        <taxon>Sphagnum</taxon>
    </lineage>
</organism>
<reference evidence="10 11" key="1">
    <citation type="submission" date="2024-02" db="EMBL/GenBank/DDBJ databases">
        <authorList>
            <consortium name="ELIXIR-Norway"/>
            <consortium name="Elixir Norway"/>
        </authorList>
    </citation>
    <scope>NUCLEOTIDE SEQUENCE [LARGE SCALE GENOMIC DNA]</scope>
</reference>
<dbReference type="EC" id="2.7.4.9" evidence="3"/>
<evidence type="ECO:0000256" key="6">
    <source>
        <dbReference type="ARBA" id="ARBA00022741"/>
    </source>
</evidence>
<evidence type="ECO:0000256" key="2">
    <source>
        <dbReference type="ARBA" id="ARBA00009776"/>
    </source>
</evidence>
<evidence type="ECO:0000256" key="8">
    <source>
        <dbReference type="ARBA" id="ARBA00022840"/>
    </source>
</evidence>
<dbReference type="PANTHER" id="PTHR10344:SF1">
    <property type="entry name" value="THYMIDYLATE KINASE"/>
    <property type="match status" value="1"/>
</dbReference>
<sequence length="108" mass="11686">MISSYLSSQMDLDDASIHLFSSLQIAGKNSVGKYYGRALMQAKLRVGATLVVDRYSYSGVAFSAAKGLDLNWCKAREAGLLAPDLVLYLDIPAEVAAERGGYGGERYE</sequence>
<feature type="domain" description="Thymidylate kinase-like" evidence="9">
    <location>
        <begin position="2"/>
        <end position="107"/>
    </location>
</feature>
<evidence type="ECO:0000256" key="1">
    <source>
        <dbReference type="ARBA" id="ARBA00004992"/>
    </source>
</evidence>
<keyword evidence="6" id="KW-0547">Nucleotide-binding</keyword>
<dbReference type="EMBL" id="OZ020097">
    <property type="protein sequence ID" value="CAK9268245.1"/>
    <property type="molecule type" value="Genomic_DNA"/>
</dbReference>
<dbReference type="InterPro" id="IPR018095">
    <property type="entry name" value="Thymidylate_kin_CS"/>
</dbReference>
<evidence type="ECO:0000256" key="3">
    <source>
        <dbReference type="ARBA" id="ARBA00012980"/>
    </source>
</evidence>
<accession>A0ABP0WRB4</accession>
<keyword evidence="4" id="KW-0808">Transferase</keyword>
<evidence type="ECO:0000256" key="7">
    <source>
        <dbReference type="ARBA" id="ARBA00022777"/>
    </source>
</evidence>
<evidence type="ECO:0000256" key="4">
    <source>
        <dbReference type="ARBA" id="ARBA00022679"/>
    </source>
</evidence>
<evidence type="ECO:0000313" key="11">
    <source>
        <dbReference type="Proteomes" id="UP001497444"/>
    </source>
</evidence>
<keyword evidence="7" id="KW-0418">Kinase</keyword>
<dbReference type="PANTHER" id="PTHR10344">
    <property type="entry name" value="THYMIDYLATE KINASE"/>
    <property type="match status" value="1"/>
</dbReference>
<evidence type="ECO:0000259" key="9">
    <source>
        <dbReference type="Pfam" id="PF02223"/>
    </source>
</evidence>
<name>A0ABP0WRB4_9BRYO</name>
<dbReference type="PROSITE" id="PS01331">
    <property type="entry name" value="THYMIDYLATE_KINASE"/>
    <property type="match status" value="1"/>
</dbReference>
<evidence type="ECO:0000256" key="5">
    <source>
        <dbReference type="ARBA" id="ARBA00022727"/>
    </source>
</evidence>
<dbReference type="InterPro" id="IPR039430">
    <property type="entry name" value="Thymidylate_kin-like_dom"/>
</dbReference>
<dbReference type="Proteomes" id="UP001497444">
    <property type="component" value="Chromosome 2"/>
</dbReference>
<gene>
    <name evidence="10" type="ORF">CSSPJE1EN1_LOCUS13723</name>
</gene>
<dbReference type="SUPFAM" id="SSF52540">
    <property type="entry name" value="P-loop containing nucleoside triphosphate hydrolases"/>
    <property type="match status" value="1"/>
</dbReference>
<dbReference type="Gene3D" id="3.40.50.300">
    <property type="entry name" value="P-loop containing nucleotide triphosphate hydrolases"/>
    <property type="match status" value="1"/>
</dbReference>
<keyword evidence="11" id="KW-1185">Reference proteome</keyword>
<comment type="pathway">
    <text evidence="1">Pyrimidine metabolism; dTTP biosynthesis.</text>
</comment>
<dbReference type="InterPro" id="IPR027417">
    <property type="entry name" value="P-loop_NTPase"/>
</dbReference>
<dbReference type="Pfam" id="PF02223">
    <property type="entry name" value="Thymidylate_kin"/>
    <property type="match status" value="1"/>
</dbReference>
<proteinExistence type="inferred from homology"/>
<comment type="similarity">
    <text evidence="2">Belongs to the thymidylate kinase family.</text>
</comment>